<dbReference type="RefSeq" id="WP_315977064.1">
    <property type="nucleotide sequence ID" value="NZ_JAWDET010000006.1"/>
</dbReference>
<reference evidence="1" key="1">
    <citation type="submission" date="2023-10" db="EMBL/GenBank/DDBJ databases">
        <title>Genome of Potential pathogenic bacteria in Crohn's disease.</title>
        <authorList>
            <person name="Rodriguez-Palacios A."/>
        </authorList>
    </citation>
    <scope>NUCLEOTIDE SEQUENCE</scope>
    <source>
        <strain evidence="1">CavFT-hAR11</strain>
    </source>
</reference>
<evidence type="ECO:0000313" key="1">
    <source>
        <dbReference type="EMBL" id="MDU0241774.1"/>
    </source>
</evidence>
<gene>
    <name evidence="1" type="ORF">RVH43_14340</name>
</gene>
<comment type="caution">
    <text evidence="1">The sequence shown here is derived from an EMBL/GenBank/DDBJ whole genome shotgun (WGS) entry which is preliminary data.</text>
</comment>
<protein>
    <submittedName>
        <fullName evidence="1">Uncharacterized protein</fullName>
    </submittedName>
</protein>
<accession>A0AAE4L6H9</accession>
<proteinExistence type="predicted"/>
<evidence type="ECO:0000313" key="2">
    <source>
        <dbReference type="Proteomes" id="UP001181239"/>
    </source>
</evidence>
<dbReference type="EMBL" id="JAWDET010000006">
    <property type="protein sequence ID" value="MDU0241774.1"/>
    <property type="molecule type" value="Genomic_DNA"/>
</dbReference>
<sequence length="171" mass="19928">MKQHFVNQQILKQLAYDNGLDLVPTWELDENLQTRYALIGFKSEAQINHVMSLFDNFERVVIVRKPFDNCWRLSDFENEIIVDESLYENAADGISFCYDTSYFEDLLQDEMYMEANGVDEHSVCEIIERIQALKPGEVVVVAGNDHFVETLQTHVLNYRDSNGWLWAVALR</sequence>
<name>A0AAE4L6H9_PHOVU</name>
<dbReference type="AlphaFoldDB" id="A0AAE4L6H9"/>
<organism evidence="1 2">
    <name type="scientific">Phocaeicola vulgatus</name>
    <name type="common">Bacteroides vulgatus</name>
    <dbReference type="NCBI Taxonomy" id="821"/>
    <lineage>
        <taxon>Bacteria</taxon>
        <taxon>Pseudomonadati</taxon>
        <taxon>Bacteroidota</taxon>
        <taxon>Bacteroidia</taxon>
        <taxon>Bacteroidales</taxon>
        <taxon>Bacteroidaceae</taxon>
        <taxon>Phocaeicola</taxon>
    </lineage>
</organism>
<dbReference type="Proteomes" id="UP001181239">
    <property type="component" value="Unassembled WGS sequence"/>
</dbReference>